<comment type="similarity">
    <text evidence="1">Belongs to the ketopantoate reductase family.</text>
</comment>
<reference evidence="8 9" key="1">
    <citation type="journal article" date="2019" name="Nat. Ecol. Evol.">
        <title>Megaphylogeny resolves global patterns of mushroom evolution.</title>
        <authorList>
            <person name="Varga T."/>
            <person name="Krizsan K."/>
            <person name="Foldi C."/>
            <person name="Dima B."/>
            <person name="Sanchez-Garcia M."/>
            <person name="Sanchez-Ramirez S."/>
            <person name="Szollosi G.J."/>
            <person name="Szarkandi J.G."/>
            <person name="Papp V."/>
            <person name="Albert L."/>
            <person name="Andreopoulos W."/>
            <person name="Angelini C."/>
            <person name="Antonin V."/>
            <person name="Barry K.W."/>
            <person name="Bougher N.L."/>
            <person name="Buchanan P."/>
            <person name="Buyck B."/>
            <person name="Bense V."/>
            <person name="Catcheside P."/>
            <person name="Chovatia M."/>
            <person name="Cooper J."/>
            <person name="Damon W."/>
            <person name="Desjardin D."/>
            <person name="Finy P."/>
            <person name="Geml J."/>
            <person name="Haridas S."/>
            <person name="Hughes K."/>
            <person name="Justo A."/>
            <person name="Karasinski D."/>
            <person name="Kautmanova I."/>
            <person name="Kiss B."/>
            <person name="Kocsube S."/>
            <person name="Kotiranta H."/>
            <person name="LaButti K.M."/>
            <person name="Lechner B.E."/>
            <person name="Liimatainen K."/>
            <person name="Lipzen A."/>
            <person name="Lukacs Z."/>
            <person name="Mihaltcheva S."/>
            <person name="Morgado L.N."/>
            <person name="Niskanen T."/>
            <person name="Noordeloos M.E."/>
            <person name="Ohm R.A."/>
            <person name="Ortiz-Santana B."/>
            <person name="Ovrebo C."/>
            <person name="Racz N."/>
            <person name="Riley R."/>
            <person name="Savchenko A."/>
            <person name="Shiryaev A."/>
            <person name="Soop K."/>
            <person name="Spirin V."/>
            <person name="Szebenyi C."/>
            <person name="Tomsovsky M."/>
            <person name="Tulloss R.E."/>
            <person name="Uehling J."/>
            <person name="Grigoriev I.V."/>
            <person name="Vagvolgyi C."/>
            <person name="Papp T."/>
            <person name="Martin F.M."/>
            <person name="Miettinen O."/>
            <person name="Hibbett D.S."/>
            <person name="Nagy L.G."/>
        </authorList>
    </citation>
    <scope>NUCLEOTIDE SEQUENCE [LARGE SCALE GENOMIC DNA]</scope>
    <source>
        <strain evidence="8 9">CBS 166.37</strain>
    </source>
</reference>
<gene>
    <name evidence="8" type="ORF">BDQ12DRAFT_233712</name>
</gene>
<organism evidence="8 9">
    <name type="scientific">Crucibulum laeve</name>
    <dbReference type="NCBI Taxonomy" id="68775"/>
    <lineage>
        <taxon>Eukaryota</taxon>
        <taxon>Fungi</taxon>
        <taxon>Dikarya</taxon>
        <taxon>Basidiomycota</taxon>
        <taxon>Agaricomycotina</taxon>
        <taxon>Agaricomycetes</taxon>
        <taxon>Agaricomycetidae</taxon>
        <taxon>Agaricales</taxon>
        <taxon>Agaricineae</taxon>
        <taxon>Nidulariaceae</taxon>
        <taxon>Crucibulum</taxon>
    </lineage>
</organism>
<evidence type="ECO:0000313" key="8">
    <source>
        <dbReference type="EMBL" id="TFK36990.1"/>
    </source>
</evidence>
<dbReference type="Pfam" id="PF08546">
    <property type="entry name" value="ApbA_C"/>
    <property type="match status" value="1"/>
</dbReference>
<evidence type="ECO:0000256" key="4">
    <source>
        <dbReference type="ARBA" id="ARBA00023002"/>
    </source>
</evidence>
<evidence type="ECO:0000256" key="2">
    <source>
        <dbReference type="ARBA" id="ARBA00013014"/>
    </source>
</evidence>
<dbReference type="OrthoDB" id="73846at2759"/>
<dbReference type="InterPro" id="IPR008927">
    <property type="entry name" value="6-PGluconate_DH-like_C_sf"/>
</dbReference>
<keyword evidence="9" id="KW-1185">Reference proteome</keyword>
<evidence type="ECO:0000259" key="6">
    <source>
        <dbReference type="Pfam" id="PF02558"/>
    </source>
</evidence>
<dbReference type="Proteomes" id="UP000308652">
    <property type="component" value="Unassembled WGS sequence"/>
</dbReference>
<dbReference type="NCBIfam" id="TIGR00745">
    <property type="entry name" value="apbA_panE"/>
    <property type="match status" value="1"/>
</dbReference>
<dbReference type="Gene3D" id="1.10.1040.10">
    <property type="entry name" value="N-(1-d-carboxylethyl)-l-norvaline Dehydrogenase, domain 2"/>
    <property type="match status" value="1"/>
</dbReference>
<evidence type="ECO:0000256" key="3">
    <source>
        <dbReference type="ARBA" id="ARBA00022857"/>
    </source>
</evidence>
<accession>A0A5C3LVH5</accession>
<dbReference type="AlphaFoldDB" id="A0A5C3LVH5"/>
<dbReference type="GO" id="GO:0050661">
    <property type="term" value="F:NADP binding"/>
    <property type="evidence" value="ECO:0007669"/>
    <property type="project" value="TreeGrafter"/>
</dbReference>
<proteinExistence type="inferred from homology"/>
<dbReference type="GO" id="GO:0005739">
    <property type="term" value="C:mitochondrion"/>
    <property type="evidence" value="ECO:0007669"/>
    <property type="project" value="TreeGrafter"/>
</dbReference>
<dbReference type="InterPro" id="IPR013752">
    <property type="entry name" value="KPA_reductase"/>
</dbReference>
<evidence type="ECO:0000313" key="9">
    <source>
        <dbReference type="Proteomes" id="UP000308652"/>
    </source>
</evidence>
<dbReference type="PANTHER" id="PTHR43765">
    <property type="entry name" value="2-DEHYDROPANTOATE 2-REDUCTASE-RELATED"/>
    <property type="match status" value="1"/>
</dbReference>
<dbReference type="InterPro" id="IPR050838">
    <property type="entry name" value="Ketopantoate_reductase"/>
</dbReference>
<evidence type="ECO:0000256" key="5">
    <source>
        <dbReference type="ARBA" id="ARBA00032024"/>
    </source>
</evidence>
<keyword evidence="4" id="KW-0560">Oxidoreductase</keyword>
<feature type="domain" description="Ketopantoate reductase N-terminal" evidence="6">
    <location>
        <begin position="3"/>
        <end position="178"/>
    </location>
</feature>
<dbReference type="EC" id="1.1.1.169" evidence="2"/>
<dbReference type="SUPFAM" id="SSF51735">
    <property type="entry name" value="NAD(P)-binding Rossmann-fold domains"/>
    <property type="match status" value="1"/>
</dbReference>
<dbReference type="PANTHER" id="PTHR43765:SF2">
    <property type="entry name" value="2-DEHYDROPANTOATE 2-REDUCTASE"/>
    <property type="match status" value="1"/>
</dbReference>
<dbReference type="STRING" id="68775.A0A5C3LVH5"/>
<dbReference type="InterPro" id="IPR013332">
    <property type="entry name" value="KPR_N"/>
</dbReference>
<dbReference type="SUPFAM" id="SSF48179">
    <property type="entry name" value="6-phosphogluconate dehydrogenase C-terminal domain-like"/>
    <property type="match status" value="1"/>
</dbReference>
<dbReference type="GO" id="GO:0008677">
    <property type="term" value="F:2-dehydropantoate 2-reductase activity"/>
    <property type="evidence" value="ECO:0007669"/>
    <property type="project" value="UniProtKB-EC"/>
</dbReference>
<dbReference type="Pfam" id="PF02558">
    <property type="entry name" value="ApbA"/>
    <property type="match status" value="1"/>
</dbReference>
<evidence type="ECO:0000256" key="1">
    <source>
        <dbReference type="ARBA" id="ARBA00007870"/>
    </source>
</evidence>
<name>A0A5C3LVH5_9AGAR</name>
<dbReference type="InterPro" id="IPR003710">
    <property type="entry name" value="ApbA"/>
</dbReference>
<dbReference type="Gene3D" id="3.40.50.720">
    <property type="entry name" value="NAD(P)-binding Rossmann-like Domain"/>
    <property type="match status" value="1"/>
</dbReference>
<sequence length="402" mass="45107">MHFHVLGLGPIGSLLSHHLRRAIPEIHPITLIHRNPGQAREALLRGSTISVETNGITTAATGFRSEIFEGLDATTEPGLRVDKSHTPESRPINSLFITTKAQETLPAIRRLRSRISNHSTIVLLQNGMGVYEELVHKVFRDPQQRPHFILASNTHGAFLKSFYNVVHTGIGAIQFGIIPDPEKRDFESGFNDPNVEISERRARIADITTPEDPKFLQYKSLRDTVAALSLLEPLNISWTPISQIQLVMRRKLVVNAVINPLTAIMGCRNGDIFTTDYADRIARRVCQEAADVFAAQVRRETQTWWDNLAEQGYDMESVTLGRIPRALMRVSLEEEVKRVTELTRGNISSMLSDIRRGRGTEIDYINGYLLGLGSTYRVEMPATATLLNLVKMRSAIPLDQML</sequence>
<dbReference type="EMBL" id="ML213611">
    <property type="protein sequence ID" value="TFK36990.1"/>
    <property type="molecule type" value="Genomic_DNA"/>
</dbReference>
<feature type="domain" description="Ketopantoate reductase C-terminal" evidence="7">
    <location>
        <begin position="244"/>
        <end position="392"/>
    </location>
</feature>
<dbReference type="InterPro" id="IPR036291">
    <property type="entry name" value="NAD(P)-bd_dom_sf"/>
</dbReference>
<dbReference type="GO" id="GO:0015940">
    <property type="term" value="P:pantothenate biosynthetic process"/>
    <property type="evidence" value="ECO:0007669"/>
    <property type="project" value="InterPro"/>
</dbReference>
<evidence type="ECO:0000259" key="7">
    <source>
        <dbReference type="Pfam" id="PF08546"/>
    </source>
</evidence>
<protein>
    <recommendedName>
        <fullName evidence="2">2-dehydropantoate 2-reductase</fullName>
        <ecNumber evidence="2">1.1.1.169</ecNumber>
    </recommendedName>
    <alternativeName>
        <fullName evidence="5">Ketopantoate reductase</fullName>
    </alternativeName>
</protein>
<keyword evidence="3" id="KW-0521">NADP</keyword>
<dbReference type="InterPro" id="IPR013328">
    <property type="entry name" value="6PGD_dom2"/>
</dbReference>